<dbReference type="SUPFAM" id="SSF81296">
    <property type="entry name" value="E set domains"/>
    <property type="match status" value="1"/>
</dbReference>
<accession>A0A5J4X3V3</accession>
<comment type="caution">
    <text evidence="4">The sequence shown here is derived from an EMBL/GenBank/DDBJ whole genome shotgun (WGS) entry which is preliminary data.</text>
</comment>
<dbReference type="GO" id="GO:0031588">
    <property type="term" value="C:nucleotide-activated protein kinase complex"/>
    <property type="evidence" value="ECO:0007669"/>
    <property type="project" value="TreeGrafter"/>
</dbReference>
<name>A0A5J4X3V3_9EUKA</name>
<dbReference type="Gene3D" id="6.20.250.60">
    <property type="match status" value="1"/>
</dbReference>
<dbReference type="InterPro" id="IPR037256">
    <property type="entry name" value="ASC_dom_sf"/>
</dbReference>
<dbReference type="GO" id="GO:0019901">
    <property type="term" value="F:protein kinase binding"/>
    <property type="evidence" value="ECO:0007669"/>
    <property type="project" value="TreeGrafter"/>
</dbReference>
<evidence type="ECO:0000256" key="1">
    <source>
        <dbReference type="ARBA" id="ARBA00010926"/>
    </source>
</evidence>
<dbReference type="InterPro" id="IPR013783">
    <property type="entry name" value="Ig-like_fold"/>
</dbReference>
<protein>
    <recommendedName>
        <fullName evidence="3">Association with the SNF1 complex (ASC) domain-containing protein</fullName>
    </recommendedName>
</protein>
<dbReference type="GO" id="GO:0005634">
    <property type="term" value="C:nucleus"/>
    <property type="evidence" value="ECO:0007669"/>
    <property type="project" value="TreeGrafter"/>
</dbReference>
<dbReference type="PANTHER" id="PTHR10343">
    <property type="entry name" value="5'-AMP-ACTIVATED PROTEIN KINASE , BETA SUBUNIT"/>
    <property type="match status" value="1"/>
</dbReference>
<dbReference type="Pfam" id="PF04739">
    <property type="entry name" value="AMPKBI"/>
    <property type="match status" value="1"/>
</dbReference>
<dbReference type="InterPro" id="IPR032640">
    <property type="entry name" value="AMPK1_CBM"/>
</dbReference>
<dbReference type="GO" id="GO:0005737">
    <property type="term" value="C:cytoplasm"/>
    <property type="evidence" value="ECO:0007669"/>
    <property type="project" value="TreeGrafter"/>
</dbReference>
<dbReference type="InterPro" id="IPR006828">
    <property type="entry name" value="ASC_dom"/>
</dbReference>
<organism evidence="4 5">
    <name type="scientific">Streblomastix strix</name>
    <dbReference type="NCBI Taxonomy" id="222440"/>
    <lineage>
        <taxon>Eukaryota</taxon>
        <taxon>Metamonada</taxon>
        <taxon>Preaxostyla</taxon>
        <taxon>Oxymonadida</taxon>
        <taxon>Streblomastigidae</taxon>
        <taxon>Streblomastix</taxon>
    </lineage>
</organism>
<dbReference type="SMART" id="SM01010">
    <property type="entry name" value="AMPKBI"/>
    <property type="match status" value="1"/>
</dbReference>
<dbReference type="Proteomes" id="UP000324800">
    <property type="component" value="Unassembled WGS sequence"/>
</dbReference>
<comment type="similarity">
    <text evidence="1">Belongs to the 5'-AMP-activated protein kinase beta subunit family.</text>
</comment>
<evidence type="ECO:0000256" key="2">
    <source>
        <dbReference type="SAM" id="MobiDB-lite"/>
    </source>
</evidence>
<dbReference type="EMBL" id="SNRW01000433">
    <property type="protein sequence ID" value="KAA6401169.1"/>
    <property type="molecule type" value="Genomic_DNA"/>
</dbReference>
<feature type="compositionally biased region" description="Basic and acidic residues" evidence="2">
    <location>
        <begin position="25"/>
        <end position="34"/>
    </location>
</feature>
<dbReference type="OrthoDB" id="531008at2759"/>
<proteinExistence type="inferred from homology"/>
<dbReference type="InterPro" id="IPR050827">
    <property type="entry name" value="CRP1_MDG1_kinase"/>
</dbReference>
<dbReference type="InterPro" id="IPR014756">
    <property type="entry name" value="Ig_E-set"/>
</dbReference>
<dbReference type="GO" id="GO:0007165">
    <property type="term" value="P:signal transduction"/>
    <property type="evidence" value="ECO:0007669"/>
    <property type="project" value="TreeGrafter"/>
</dbReference>
<feature type="domain" description="Association with the SNF1 complex (ASC)" evidence="3">
    <location>
        <begin position="150"/>
        <end position="236"/>
    </location>
</feature>
<dbReference type="PANTHER" id="PTHR10343:SF84">
    <property type="entry name" value="5'-AMP-ACTIVATED PROTEIN KINASE SUBUNIT BETA-1"/>
    <property type="match status" value="1"/>
</dbReference>
<dbReference type="SUPFAM" id="SSF160219">
    <property type="entry name" value="AMPKBI-like"/>
    <property type="match status" value="1"/>
</dbReference>
<sequence>MSSEEGQNSQENQNTVVVEGTVKPEIAEKTREDEELIRELEDSEVPEIDQIPVLFTWSLPAGNEAVFISGTFNQWQERVPMQLVSIKDEKGLGELTPKWQVTIPLSPGIYALRFIVEGKWRISPSLPIRSDDKGNEFNAILVQRRNKPASQSDANQWTQEMPLLCGLPQILPAEAIESHLNISIPKETEPFLLPIPLISSLQHLYTRPDRERDIVVTSITTRLNNKCITSILYSLNPPLYTQLTHQDNKTD</sequence>
<dbReference type="Pfam" id="PF16561">
    <property type="entry name" value="AMPK1_CBM"/>
    <property type="match status" value="1"/>
</dbReference>
<reference evidence="4 5" key="1">
    <citation type="submission" date="2019-03" db="EMBL/GenBank/DDBJ databases">
        <title>Single cell metagenomics reveals metabolic interactions within the superorganism composed of flagellate Streblomastix strix and complex community of Bacteroidetes bacteria on its surface.</title>
        <authorList>
            <person name="Treitli S.C."/>
            <person name="Kolisko M."/>
            <person name="Husnik F."/>
            <person name="Keeling P."/>
            <person name="Hampl V."/>
        </authorList>
    </citation>
    <scope>NUCLEOTIDE SEQUENCE [LARGE SCALE GENOMIC DNA]</scope>
    <source>
        <strain evidence="4">ST1C</strain>
    </source>
</reference>
<feature type="compositionally biased region" description="Polar residues" evidence="2">
    <location>
        <begin position="1"/>
        <end position="16"/>
    </location>
</feature>
<dbReference type="CDD" id="cd02859">
    <property type="entry name" value="E_set_AMPKbeta_like_N"/>
    <property type="match status" value="1"/>
</dbReference>
<evidence type="ECO:0000313" key="4">
    <source>
        <dbReference type="EMBL" id="KAA6401169.1"/>
    </source>
</evidence>
<feature type="region of interest" description="Disordered" evidence="2">
    <location>
        <begin position="1"/>
        <end position="34"/>
    </location>
</feature>
<dbReference type="AlphaFoldDB" id="A0A5J4X3V3"/>
<evidence type="ECO:0000259" key="3">
    <source>
        <dbReference type="SMART" id="SM01010"/>
    </source>
</evidence>
<gene>
    <name evidence="4" type="ORF">EZS28_003310</name>
</gene>
<dbReference type="Gene3D" id="2.60.40.10">
    <property type="entry name" value="Immunoglobulins"/>
    <property type="match status" value="1"/>
</dbReference>
<evidence type="ECO:0000313" key="5">
    <source>
        <dbReference type="Proteomes" id="UP000324800"/>
    </source>
</evidence>